<dbReference type="InterPro" id="IPR003593">
    <property type="entry name" value="AAA+_ATPase"/>
</dbReference>
<dbReference type="Gene3D" id="3.40.50.300">
    <property type="entry name" value="P-loop containing nucleotide triphosphate hydrolases"/>
    <property type="match status" value="2"/>
</dbReference>
<reference evidence="5 6" key="1">
    <citation type="submission" date="2024-01" db="EMBL/GenBank/DDBJ databases">
        <title>Genome assemblies of Stephania.</title>
        <authorList>
            <person name="Yang L."/>
        </authorList>
    </citation>
    <scope>NUCLEOTIDE SEQUENCE [LARGE SCALE GENOMIC DNA]</scope>
    <source>
        <strain evidence="5">QJT</strain>
        <tissue evidence="5">Leaf</tissue>
    </source>
</reference>
<dbReference type="Pfam" id="PF00004">
    <property type="entry name" value="AAA"/>
    <property type="match status" value="1"/>
</dbReference>
<keyword evidence="1" id="KW-0547">Nucleotide-binding</keyword>
<evidence type="ECO:0000256" key="2">
    <source>
        <dbReference type="ARBA" id="ARBA00022840"/>
    </source>
</evidence>
<dbReference type="PROSITE" id="PS00870">
    <property type="entry name" value="CLPAB_1"/>
    <property type="match status" value="1"/>
</dbReference>
<keyword evidence="3" id="KW-0143">Chaperone</keyword>
<name>A0AAP0INC1_9MAGN</name>
<dbReference type="AlphaFoldDB" id="A0AAP0INC1"/>
<dbReference type="Proteomes" id="UP001417504">
    <property type="component" value="Unassembled WGS sequence"/>
</dbReference>
<gene>
    <name evidence="5" type="ORF">Sjap_016639</name>
</gene>
<dbReference type="InterPro" id="IPR003959">
    <property type="entry name" value="ATPase_AAA_core"/>
</dbReference>
<dbReference type="InterPro" id="IPR041546">
    <property type="entry name" value="ClpA/ClpB_AAA_lid"/>
</dbReference>
<dbReference type="InterPro" id="IPR027417">
    <property type="entry name" value="P-loop_NTPase"/>
</dbReference>
<comment type="caution">
    <text evidence="5">The sequence shown here is derived from an EMBL/GenBank/DDBJ whole genome shotgun (WGS) entry which is preliminary data.</text>
</comment>
<evidence type="ECO:0000259" key="4">
    <source>
        <dbReference type="SMART" id="SM00382"/>
    </source>
</evidence>
<dbReference type="InterPro" id="IPR018368">
    <property type="entry name" value="ClpA/B_CS1"/>
</dbReference>
<organism evidence="5 6">
    <name type="scientific">Stephania japonica</name>
    <dbReference type="NCBI Taxonomy" id="461633"/>
    <lineage>
        <taxon>Eukaryota</taxon>
        <taxon>Viridiplantae</taxon>
        <taxon>Streptophyta</taxon>
        <taxon>Embryophyta</taxon>
        <taxon>Tracheophyta</taxon>
        <taxon>Spermatophyta</taxon>
        <taxon>Magnoliopsida</taxon>
        <taxon>Ranunculales</taxon>
        <taxon>Menispermaceae</taxon>
        <taxon>Menispermoideae</taxon>
        <taxon>Cissampelideae</taxon>
        <taxon>Stephania</taxon>
    </lineage>
</organism>
<evidence type="ECO:0000313" key="5">
    <source>
        <dbReference type="EMBL" id="KAK9117692.1"/>
    </source>
</evidence>
<dbReference type="SMART" id="SM00382">
    <property type="entry name" value="AAA"/>
    <property type="match status" value="1"/>
</dbReference>
<dbReference type="GO" id="GO:0005524">
    <property type="term" value="F:ATP binding"/>
    <property type="evidence" value="ECO:0007669"/>
    <property type="project" value="UniProtKB-KW"/>
</dbReference>
<keyword evidence="2" id="KW-0067">ATP-binding</keyword>
<dbReference type="InterPro" id="IPR050130">
    <property type="entry name" value="ClpA_ClpB"/>
</dbReference>
<dbReference type="PANTHER" id="PTHR11638:SF189">
    <property type="entry name" value="CLP R DOMAIN-CONTAINING PROTEIN"/>
    <property type="match status" value="1"/>
</dbReference>
<evidence type="ECO:0000256" key="1">
    <source>
        <dbReference type="ARBA" id="ARBA00022741"/>
    </source>
</evidence>
<evidence type="ECO:0000313" key="6">
    <source>
        <dbReference type="Proteomes" id="UP001417504"/>
    </source>
</evidence>
<dbReference type="GO" id="GO:0034605">
    <property type="term" value="P:cellular response to heat"/>
    <property type="evidence" value="ECO:0007669"/>
    <property type="project" value="TreeGrafter"/>
</dbReference>
<feature type="domain" description="AAA+ ATPase" evidence="4">
    <location>
        <begin position="19"/>
        <end position="165"/>
    </location>
</feature>
<accession>A0AAP0INC1</accession>
<proteinExistence type="predicted"/>
<dbReference type="Pfam" id="PF17871">
    <property type="entry name" value="AAA_lid_9"/>
    <property type="match status" value="1"/>
</dbReference>
<keyword evidence="6" id="KW-1185">Reference proteome</keyword>
<dbReference type="EMBL" id="JBBNAE010000006">
    <property type="protein sequence ID" value="KAK9117692.1"/>
    <property type="molecule type" value="Genomic_DNA"/>
</dbReference>
<evidence type="ECO:0000256" key="3">
    <source>
        <dbReference type="ARBA" id="ARBA00023186"/>
    </source>
</evidence>
<dbReference type="CDD" id="cd00009">
    <property type="entry name" value="AAA"/>
    <property type="match status" value="1"/>
</dbReference>
<dbReference type="PANTHER" id="PTHR11638">
    <property type="entry name" value="ATP-DEPENDENT CLP PROTEASE"/>
    <property type="match status" value="1"/>
</dbReference>
<dbReference type="SUPFAM" id="SSF52540">
    <property type="entry name" value="P-loop containing nucleoside triphosphate hydrolases"/>
    <property type="match status" value="1"/>
</dbReference>
<sequence length="211" mass="23722">MIGWEEQIDHTVRILCKRRKNNPCLIGEPGVGKTAIAKGISLRIVNNNVPSELRDKKVISIDMGPLVAGTSYRGQFEEKMTKIIDEVKSCGNVILFIDEVHTLVGAGRVKDSTLDAANILKPPLPRGELKFIGATTLSEYQKHIEKDPALERRFQPILVPEPSIEQVILMIQGLRQSYEAHHNVQYEDEAIVAAVKFSDRYIRYNMHGYTG</sequence>
<dbReference type="GO" id="GO:0005737">
    <property type="term" value="C:cytoplasm"/>
    <property type="evidence" value="ECO:0007669"/>
    <property type="project" value="TreeGrafter"/>
</dbReference>
<dbReference type="GO" id="GO:0016887">
    <property type="term" value="F:ATP hydrolysis activity"/>
    <property type="evidence" value="ECO:0007669"/>
    <property type="project" value="InterPro"/>
</dbReference>
<protein>
    <recommendedName>
        <fullName evidence="4">AAA+ ATPase domain-containing protein</fullName>
    </recommendedName>
</protein>